<feature type="region of interest" description="Disordered" evidence="1">
    <location>
        <begin position="1"/>
        <end position="20"/>
    </location>
</feature>
<dbReference type="OrthoDB" id="4988349at2759"/>
<evidence type="ECO:0000313" key="2">
    <source>
        <dbReference type="EMBL" id="KAF5704039.1"/>
    </source>
</evidence>
<evidence type="ECO:0000313" key="3">
    <source>
        <dbReference type="Proteomes" id="UP000544331"/>
    </source>
</evidence>
<organism evidence="2 3">
    <name type="scientific">Fusarium mundagurra</name>
    <dbReference type="NCBI Taxonomy" id="1567541"/>
    <lineage>
        <taxon>Eukaryota</taxon>
        <taxon>Fungi</taxon>
        <taxon>Dikarya</taxon>
        <taxon>Ascomycota</taxon>
        <taxon>Pezizomycotina</taxon>
        <taxon>Sordariomycetes</taxon>
        <taxon>Hypocreomycetidae</taxon>
        <taxon>Hypocreales</taxon>
        <taxon>Nectriaceae</taxon>
        <taxon>Fusarium</taxon>
        <taxon>Fusarium fujikuroi species complex</taxon>
    </lineage>
</organism>
<reference evidence="2 3" key="1">
    <citation type="submission" date="2020-05" db="EMBL/GenBank/DDBJ databases">
        <title>Identification and distribution of gene clusters putatively required for synthesis of sphingolipid metabolism inhibitors in phylogenetically diverse species of the filamentous fungus Fusarium.</title>
        <authorList>
            <person name="Kim H.-S."/>
            <person name="Busman M."/>
            <person name="Brown D.W."/>
            <person name="Divon H."/>
            <person name="Uhlig S."/>
            <person name="Proctor R.H."/>
        </authorList>
    </citation>
    <scope>NUCLEOTIDE SEQUENCE [LARGE SCALE GENOMIC DNA]</scope>
    <source>
        <strain evidence="2 3">NRRL 66235</strain>
    </source>
</reference>
<evidence type="ECO:0000256" key="1">
    <source>
        <dbReference type="SAM" id="MobiDB-lite"/>
    </source>
</evidence>
<protein>
    <submittedName>
        <fullName evidence="2">Uncharacterized protein</fullName>
    </submittedName>
</protein>
<sequence length="67" mass="7406">MQMLANSPARVDKGSDGQFNNKLGEEILQRLSEVDRKLDAMKGWVEPPCTPADGADDSQYIIIPESE</sequence>
<keyword evidence="3" id="KW-1185">Reference proteome</keyword>
<proteinExistence type="predicted"/>
<dbReference type="Proteomes" id="UP000544331">
    <property type="component" value="Unassembled WGS sequence"/>
</dbReference>
<name>A0A8H6D573_9HYPO</name>
<dbReference type="EMBL" id="JAAOAN010000533">
    <property type="protein sequence ID" value="KAF5704039.1"/>
    <property type="molecule type" value="Genomic_DNA"/>
</dbReference>
<gene>
    <name evidence="2" type="ORF">FMUND_12733</name>
</gene>
<comment type="caution">
    <text evidence="2">The sequence shown here is derived from an EMBL/GenBank/DDBJ whole genome shotgun (WGS) entry which is preliminary data.</text>
</comment>
<accession>A0A8H6D573</accession>
<dbReference type="AlphaFoldDB" id="A0A8H6D573"/>